<dbReference type="Proteomes" id="UP001281410">
    <property type="component" value="Unassembled WGS sequence"/>
</dbReference>
<dbReference type="SMART" id="SM00979">
    <property type="entry name" value="TIFY"/>
    <property type="match status" value="1"/>
</dbReference>
<evidence type="ECO:0000256" key="3">
    <source>
        <dbReference type="SAM" id="MobiDB-lite"/>
    </source>
</evidence>
<name>A0AAE0DSZ6_9ROSI</name>
<dbReference type="GO" id="GO:0009611">
    <property type="term" value="P:response to wounding"/>
    <property type="evidence" value="ECO:0007669"/>
    <property type="project" value="UniProtKB-UniRule"/>
</dbReference>
<dbReference type="Pfam" id="PF06200">
    <property type="entry name" value="tify"/>
    <property type="match status" value="1"/>
</dbReference>
<dbReference type="GO" id="GO:2000022">
    <property type="term" value="P:regulation of jasmonic acid mediated signaling pathway"/>
    <property type="evidence" value="ECO:0007669"/>
    <property type="project" value="UniProtKB-UniRule"/>
</dbReference>
<dbReference type="GO" id="GO:0031347">
    <property type="term" value="P:regulation of defense response"/>
    <property type="evidence" value="ECO:0007669"/>
    <property type="project" value="UniProtKB-UniRule"/>
</dbReference>
<dbReference type="PANTHER" id="PTHR33077">
    <property type="entry name" value="PROTEIN TIFY 4A-RELATED-RELATED"/>
    <property type="match status" value="1"/>
</dbReference>
<feature type="compositionally biased region" description="Polar residues" evidence="3">
    <location>
        <begin position="233"/>
        <end position="245"/>
    </location>
</feature>
<proteinExistence type="inferred from homology"/>
<keyword evidence="2" id="KW-0539">Nucleus</keyword>
<evidence type="ECO:0000259" key="4">
    <source>
        <dbReference type="PROSITE" id="PS51320"/>
    </source>
</evidence>
<comment type="caution">
    <text evidence="5">The sequence shown here is derived from an EMBL/GenBank/DDBJ whole genome shotgun (WGS) entry which is preliminary data.</text>
</comment>
<evidence type="ECO:0000256" key="1">
    <source>
        <dbReference type="ARBA" id="ARBA00008614"/>
    </source>
</evidence>
<evidence type="ECO:0000256" key="2">
    <source>
        <dbReference type="RuleBase" id="RU369065"/>
    </source>
</evidence>
<feature type="region of interest" description="Disordered" evidence="3">
    <location>
        <begin position="219"/>
        <end position="245"/>
    </location>
</feature>
<dbReference type="PROSITE" id="PS51320">
    <property type="entry name" value="TIFY"/>
    <property type="match status" value="1"/>
</dbReference>
<dbReference type="PANTHER" id="PTHR33077:SF102">
    <property type="entry name" value="PROTEIN TIFY"/>
    <property type="match status" value="1"/>
</dbReference>
<evidence type="ECO:0000313" key="6">
    <source>
        <dbReference type="Proteomes" id="UP001281410"/>
    </source>
</evidence>
<protein>
    <recommendedName>
        <fullName evidence="2">Protein TIFY</fullName>
    </recommendedName>
    <alternativeName>
        <fullName evidence="2">Jasmonate ZIM domain-containing protein</fullName>
    </alternativeName>
</protein>
<keyword evidence="6" id="KW-1185">Reference proteome</keyword>
<dbReference type="Pfam" id="PF09425">
    <property type="entry name" value="Jas_motif"/>
    <property type="match status" value="1"/>
</dbReference>
<dbReference type="GO" id="GO:0005634">
    <property type="term" value="C:nucleus"/>
    <property type="evidence" value="ECO:0007669"/>
    <property type="project" value="UniProtKB-SubCell"/>
</dbReference>
<dbReference type="InterPro" id="IPR010399">
    <property type="entry name" value="Tify_dom"/>
</dbReference>
<comment type="subcellular location">
    <subcellularLocation>
        <location evidence="2">Nucleus</location>
    </subcellularLocation>
</comment>
<comment type="similarity">
    <text evidence="1 2">Belongs to the TIFY/JAZ family.</text>
</comment>
<comment type="function">
    <text evidence="2">Repressor of jasmonate responses.</text>
</comment>
<accession>A0AAE0DSZ6</accession>
<feature type="domain" description="Tify" evidence="4">
    <location>
        <begin position="126"/>
        <end position="161"/>
    </location>
</feature>
<keyword evidence="2" id="KW-1184">Jasmonic acid signaling pathway</keyword>
<dbReference type="EMBL" id="JANJYJ010000010">
    <property type="protein sequence ID" value="KAK3184787.1"/>
    <property type="molecule type" value="Genomic_DNA"/>
</dbReference>
<sequence>MSGRRFMMKTEDSCSDEAQLSIKIIKKNMSSNDQEKAGGLGQANNYDMAQTICMFRKYLLAKTQQNVGKSNMEESQQLKRHIISAPSAPLIPPKFSSYLARPPTLLEQELLPGMRYDETESKSTIEKSSREELTIFYAGTVNVYSNVPHDKAQAIMLLAQESSSPKPLVDMTKSEVTKTPLLHQPRKSFCNLQSDLPIARKRSLQYFLEKRRQRLVDKSPYFHLKTKNEKNDPTTNNEKQKSLSLSPFPSRLGFFIPVSTNKVANG</sequence>
<dbReference type="InterPro" id="IPR018467">
    <property type="entry name" value="CCT_CS"/>
</dbReference>
<dbReference type="AlphaFoldDB" id="A0AAE0DSZ6"/>
<evidence type="ECO:0000313" key="5">
    <source>
        <dbReference type="EMBL" id="KAK3184787.1"/>
    </source>
</evidence>
<organism evidence="5 6">
    <name type="scientific">Dipteronia sinensis</name>
    <dbReference type="NCBI Taxonomy" id="43782"/>
    <lineage>
        <taxon>Eukaryota</taxon>
        <taxon>Viridiplantae</taxon>
        <taxon>Streptophyta</taxon>
        <taxon>Embryophyta</taxon>
        <taxon>Tracheophyta</taxon>
        <taxon>Spermatophyta</taxon>
        <taxon>Magnoliopsida</taxon>
        <taxon>eudicotyledons</taxon>
        <taxon>Gunneridae</taxon>
        <taxon>Pentapetalae</taxon>
        <taxon>rosids</taxon>
        <taxon>malvids</taxon>
        <taxon>Sapindales</taxon>
        <taxon>Sapindaceae</taxon>
        <taxon>Hippocastanoideae</taxon>
        <taxon>Acereae</taxon>
        <taxon>Dipteronia</taxon>
    </lineage>
</organism>
<comment type="domain">
    <text evidence="2">The jas domain is required for interaction with COI1.</text>
</comment>
<gene>
    <name evidence="5" type="ORF">Dsin_032073</name>
</gene>
<dbReference type="InterPro" id="IPR040390">
    <property type="entry name" value="TIFY/JAZ"/>
</dbReference>
<reference evidence="5" key="1">
    <citation type="journal article" date="2023" name="Plant J.">
        <title>Genome sequences and population genomics provide insights into the demographic history, inbreeding, and mutation load of two 'living fossil' tree species of Dipteronia.</title>
        <authorList>
            <person name="Feng Y."/>
            <person name="Comes H.P."/>
            <person name="Chen J."/>
            <person name="Zhu S."/>
            <person name="Lu R."/>
            <person name="Zhang X."/>
            <person name="Li P."/>
            <person name="Qiu J."/>
            <person name="Olsen K.M."/>
            <person name="Qiu Y."/>
        </authorList>
    </citation>
    <scope>NUCLEOTIDE SEQUENCE</scope>
    <source>
        <strain evidence="5">NBL</strain>
    </source>
</reference>